<gene>
    <name evidence="1" type="ORF">VaNZ11_008586</name>
</gene>
<keyword evidence="2" id="KW-1185">Reference proteome</keyword>
<evidence type="ECO:0000313" key="1">
    <source>
        <dbReference type="EMBL" id="GLI65132.1"/>
    </source>
</evidence>
<protein>
    <recommendedName>
        <fullName evidence="3">Secreted protein</fullName>
    </recommendedName>
</protein>
<reference evidence="1 2" key="1">
    <citation type="journal article" date="2023" name="IScience">
        <title>Expanded male sex-determining region conserved during the evolution of homothallism in the green alga Volvox.</title>
        <authorList>
            <person name="Yamamoto K."/>
            <person name="Matsuzaki R."/>
            <person name="Mahakham W."/>
            <person name="Heman W."/>
            <person name="Sekimoto H."/>
            <person name="Kawachi M."/>
            <person name="Minakuchi Y."/>
            <person name="Toyoda A."/>
            <person name="Nozaki H."/>
        </authorList>
    </citation>
    <scope>NUCLEOTIDE SEQUENCE [LARGE SCALE GENOMIC DNA]</scope>
    <source>
        <strain evidence="1 2">NIES-4468</strain>
    </source>
</reference>
<comment type="caution">
    <text evidence="1">The sequence shown here is derived from an EMBL/GenBank/DDBJ whole genome shotgun (WGS) entry which is preliminary data.</text>
</comment>
<evidence type="ECO:0008006" key="3">
    <source>
        <dbReference type="Google" id="ProtNLM"/>
    </source>
</evidence>
<organism evidence="1 2">
    <name type="scientific">Volvox africanus</name>
    <dbReference type="NCBI Taxonomy" id="51714"/>
    <lineage>
        <taxon>Eukaryota</taxon>
        <taxon>Viridiplantae</taxon>
        <taxon>Chlorophyta</taxon>
        <taxon>core chlorophytes</taxon>
        <taxon>Chlorophyceae</taxon>
        <taxon>CS clade</taxon>
        <taxon>Chlamydomonadales</taxon>
        <taxon>Volvocaceae</taxon>
        <taxon>Volvox</taxon>
    </lineage>
</organism>
<dbReference type="Proteomes" id="UP001165090">
    <property type="component" value="Unassembled WGS sequence"/>
</dbReference>
<evidence type="ECO:0000313" key="2">
    <source>
        <dbReference type="Proteomes" id="UP001165090"/>
    </source>
</evidence>
<dbReference type="EMBL" id="BSDZ01000022">
    <property type="protein sequence ID" value="GLI65132.1"/>
    <property type="molecule type" value="Genomic_DNA"/>
</dbReference>
<proteinExistence type="predicted"/>
<name>A0ABQ5S5F5_9CHLO</name>
<sequence length="145" mass="16404">MVMCFDRTVVIRFLIRLSAPWLSSQMRTQSCSMPKSHRSLRIHSASRVANAAVMFSAFTEDVATVGCNRLFQPIAVPFIRSLTCTSNQMVYDLPYNKNNAESDLEAWNPNCSRVPRNFLCPALLACRRPYNARFSLHFMPAPPAS</sequence>
<accession>A0ABQ5S5F5</accession>